<evidence type="ECO:0000313" key="1">
    <source>
        <dbReference type="EMBL" id="KAJ7042180.1"/>
    </source>
</evidence>
<evidence type="ECO:0000313" key="2">
    <source>
        <dbReference type="Proteomes" id="UP001218188"/>
    </source>
</evidence>
<dbReference type="EMBL" id="JARJCM010000013">
    <property type="protein sequence ID" value="KAJ7042180.1"/>
    <property type="molecule type" value="Genomic_DNA"/>
</dbReference>
<keyword evidence="2" id="KW-1185">Reference proteome</keyword>
<gene>
    <name evidence="1" type="ORF">C8F04DRAFT_1076999</name>
</gene>
<proteinExistence type="predicted"/>
<sequence length="75" mass="8128">MSTGISFLLGSTARSTADALPFPSSLFHSPIFSICTNIVIMQRPCYYPQLQVATPESFAPPAMNSEALQVMMEGE</sequence>
<name>A0AAD6TAP7_9AGAR</name>
<reference evidence="1" key="1">
    <citation type="submission" date="2023-03" db="EMBL/GenBank/DDBJ databases">
        <title>Massive genome expansion in bonnet fungi (Mycena s.s.) driven by repeated elements and novel gene families across ecological guilds.</title>
        <authorList>
            <consortium name="Lawrence Berkeley National Laboratory"/>
            <person name="Harder C.B."/>
            <person name="Miyauchi S."/>
            <person name="Viragh M."/>
            <person name="Kuo A."/>
            <person name="Thoen E."/>
            <person name="Andreopoulos B."/>
            <person name="Lu D."/>
            <person name="Skrede I."/>
            <person name="Drula E."/>
            <person name="Henrissat B."/>
            <person name="Morin E."/>
            <person name="Kohler A."/>
            <person name="Barry K."/>
            <person name="LaButti K."/>
            <person name="Morin E."/>
            <person name="Salamov A."/>
            <person name="Lipzen A."/>
            <person name="Mereny Z."/>
            <person name="Hegedus B."/>
            <person name="Baldrian P."/>
            <person name="Stursova M."/>
            <person name="Weitz H."/>
            <person name="Taylor A."/>
            <person name="Grigoriev I.V."/>
            <person name="Nagy L.G."/>
            <person name="Martin F."/>
            <person name="Kauserud H."/>
        </authorList>
    </citation>
    <scope>NUCLEOTIDE SEQUENCE</scope>
    <source>
        <strain evidence="1">CBHHK200</strain>
    </source>
</reference>
<organism evidence="1 2">
    <name type="scientific">Mycena alexandri</name>
    <dbReference type="NCBI Taxonomy" id="1745969"/>
    <lineage>
        <taxon>Eukaryota</taxon>
        <taxon>Fungi</taxon>
        <taxon>Dikarya</taxon>
        <taxon>Basidiomycota</taxon>
        <taxon>Agaricomycotina</taxon>
        <taxon>Agaricomycetes</taxon>
        <taxon>Agaricomycetidae</taxon>
        <taxon>Agaricales</taxon>
        <taxon>Marasmiineae</taxon>
        <taxon>Mycenaceae</taxon>
        <taxon>Mycena</taxon>
    </lineage>
</organism>
<protein>
    <submittedName>
        <fullName evidence="1">Uncharacterized protein</fullName>
    </submittedName>
</protein>
<dbReference type="AlphaFoldDB" id="A0AAD6TAP7"/>
<dbReference type="Proteomes" id="UP001218188">
    <property type="component" value="Unassembled WGS sequence"/>
</dbReference>
<accession>A0AAD6TAP7</accession>
<comment type="caution">
    <text evidence="1">The sequence shown here is derived from an EMBL/GenBank/DDBJ whole genome shotgun (WGS) entry which is preliminary data.</text>
</comment>